<accession>A0A9P1IG30</accession>
<gene>
    <name evidence="3" type="ORF">CAMP_LOCUS6103</name>
</gene>
<protein>
    <recommendedName>
        <fullName evidence="5">C-type lectin domain-containing protein</fullName>
    </recommendedName>
</protein>
<keyword evidence="4" id="KW-1185">Reference proteome</keyword>
<dbReference type="SUPFAM" id="SSF56436">
    <property type="entry name" value="C-type lectin-like"/>
    <property type="match status" value="1"/>
</dbReference>
<organism evidence="3 4">
    <name type="scientific">Caenorhabditis angaria</name>
    <dbReference type="NCBI Taxonomy" id="860376"/>
    <lineage>
        <taxon>Eukaryota</taxon>
        <taxon>Metazoa</taxon>
        <taxon>Ecdysozoa</taxon>
        <taxon>Nematoda</taxon>
        <taxon>Chromadorea</taxon>
        <taxon>Rhabditida</taxon>
        <taxon>Rhabditina</taxon>
        <taxon>Rhabditomorpha</taxon>
        <taxon>Rhabditoidea</taxon>
        <taxon>Rhabditidae</taxon>
        <taxon>Peloderinae</taxon>
        <taxon>Caenorhabditis</taxon>
    </lineage>
</organism>
<proteinExistence type="predicted"/>
<evidence type="ECO:0008006" key="5">
    <source>
        <dbReference type="Google" id="ProtNLM"/>
    </source>
</evidence>
<dbReference type="AlphaFoldDB" id="A0A9P1IG30"/>
<evidence type="ECO:0000313" key="3">
    <source>
        <dbReference type="EMBL" id="CAI5443466.1"/>
    </source>
</evidence>
<dbReference type="EMBL" id="CANHGI010000002">
    <property type="protein sequence ID" value="CAI5443466.1"/>
    <property type="molecule type" value="Genomic_DNA"/>
</dbReference>
<reference evidence="3" key="1">
    <citation type="submission" date="2022-11" db="EMBL/GenBank/DDBJ databases">
        <authorList>
            <person name="Kikuchi T."/>
        </authorList>
    </citation>
    <scope>NUCLEOTIDE SEQUENCE</scope>
    <source>
        <strain evidence="3">PS1010</strain>
    </source>
</reference>
<comment type="caution">
    <text evidence="3">The sequence shown here is derived from an EMBL/GenBank/DDBJ whole genome shotgun (WGS) entry which is preliminary data.</text>
</comment>
<evidence type="ECO:0000313" key="4">
    <source>
        <dbReference type="Proteomes" id="UP001152747"/>
    </source>
</evidence>
<dbReference type="InterPro" id="IPR016187">
    <property type="entry name" value="CTDL_fold"/>
</dbReference>
<dbReference type="PANTHER" id="PTHR23124">
    <property type="entry name" value="C-TYPE LECTIN DOMAIN-CONTAINING PROTEIN-RELATED-RELATED"/>
    <property type="match status" value="1"/>
</dbReference>
<keyword evidence="2" id="KW-0732">Signal</keyword>
<dbReference type="Proteomes" id="UP001152747">
    <property type="component" value="Unassembled WGS sequence"/>
</dbReference>
<feature type="signal peptide" evidence="2">
    <location>
        <begin position="1"/>
        <end position="16"/>
    </location>
</feature>
<evidence type="ECO:0000256" key="2">
    <source>
        <dbReference type="SAM" id="SignalP"/>
    </source>
</evidence>
<name>A0A9P1IG30_9PELO</name>
<feature type="region of interest" description="Disordered" evidence="1">
    <location>
        <begin position="36"/>
        <end position="60"/>
    </location>
</feature>
<sequence length="225" mass="24356">MFMIIICIFIIKSVYSCIPTQNIEVEPITTTTTSTLTYPTSTSTSTTSTSTSTTSTSTSTTTLPPTWHCLDDTWTMFNRDTYYWCIKPVYGNVALGDGGSICLNSVLTGFQNSNELDTMSEIVVAYDSSIQIMAVGAERSANCRTGASLSTADCTKSNMFYWTDGRTSGSDGFVWYPNTPNGCAGSSNCLDGMYALLYVQSKALDDYPYTVVTSGSFCGVLAEYS</sequence>
<evidence type="ECO:0000256" key="1">
    <source>
        <dbReference type="SAM" id="MobiDB-lite"/>
    </source>
</evidence>
<feature type="chain" id="PRO_5040422949" description="C-type lectin domain-containing protein" evidence="2">
    <location>
        <begin position="17"/>
        <end position="225"/>
    </location>
</feature>